<organism evidence="1 2">
    <name type="scientific">Deinococcus daejeonensis</name>
    <dbReference type="NCBI Taxonomy" id="1007098"/>
    <lineage>
        <taxon>Bacteria</taxon>
        <taxon>Thermotogati</taxon>
        <taxon>Deinococcota</taxon>
        <taxon>Deinococci</taxon>
        <taxon>Deinococcales</taxon>
        <taxon>Deinococcaceae</taxon>
        <taxon>Deinococcus</taxon>
    </lineage>
</organism>
<dbReference type="Proteomes" id="UP000645517">
    <property type="component" value="Unassembled WGS sequence"/>
</dbReference>
<evidence type="ECO:0000313" key="2">
    <source>
        <dbReference type="Proteomes" id="UP000645517"/>
    </source>
</evidence>
<accession>A0ABQ2JL82</accession>
<proteinExistence type="predicted"/>
<protein>
    <submittedName>
        <fullName evidence="1">Uncharacterized protein</fullName>
    </submittedName>
</protein>
<name>A0ABQ2JL82_9DEIO</name>
<gene>
    <name evidence="1" type="ORF">GCM10010842_40330</name>
</gene>
<dbReference type="EMBL" id="BMOR01000053">
    <property type="protein sequence ID" value="GGN48168.1"/>
    <property type="molecule type" value="Genomic_DNA"/>
</dbReference>
<sequence>MDQVLFPGGLNQVEALIQLQDLLFGAVEKKRHAQIIWCCLEPLTSWGGVGGWSGVRSAAGVTVRTSPI</sequence>
<reference evidence="2" key="1">
    <citation type="journal article" date="2019" name="Int. J. Syst. Evol. Microbiol.">
        <title>The Global Catalogue of Microorganisms (GCM) 10K type strain sequencing project: providing services to taxonomists for standard genome sequencing and annotation.</title>
        <authorList>
            <consortium name="The Broad Institute Genomics Platform"/>
            <consortium name="The Broad Institute Genome Sequencing Center for Infectious Disease"/>
            <person name="Wu L."/>
            <person name="Ma J."/>
        </authorList>
    </citation>
    <scope>NUCLEOTIDE SEQUENCE [LARGE SCALE GENOMIC DNA]</scope>
    <source>
        <strain evidence="2">JCM 16918</strain>
    </source>
</reference>
<keyword evidence="2" id="KW-1185">Reference proteome</keyword>
<evidence type="ECO:0000313" key="1">
    <source>
        <dbReference type="EMBL" id="GGN48168.1"/>
    </source>
</evidence>
<comment type="caution">
    <text evidence="1">The sequence shown here is derived from an EMBL/GenBank/DDBJ whole genome shotgun (WGS) entry which is preliminary data.</text>
</comment>